<evidence type="ECO:0000313" key="1">
    <source>
        <dbReference type="EMBL" id="CAE8605262.1"/>
    </source>
</evidence>
<keyword evidence="2" id="KW-1185">Reference proteome</keyword>
<organism evidence="1 2">
    <name type="scientific">Polarella glacialis</name>
    <name type="common">Dinoflagellate</name>
    <dbReference type="NCBI Taxonomy" id="89957"/>
    <lineage>
        <taxon>Eukaryota</taxon>
        <taxon>Sar</taxon>
        <taxon>Alveolata</taxon>
        <taxon>Dinophyceae</taxon>
        <taxon>Suessiales</taxon>
        <taxon>Suessiaceae</taxon>
        <taxon>Polarella</taxon>
    </lineage>
</organism>
<dbReference type="EMBL" id="CAJNNV010017575">
    <property type="protein sequence ID" value="CAE8605262.1"/>
    <property type="molecule type" value="Genomic_DNA"/>
</dbReference>
<evidence type="ECO:0000313" key="2">
    <source>
        <dbReference type="Proteomes" id="UP000654075"/>
    </source>
</evidence>
<accession>A0A813EVS9</accession>
<name>A0A813EVS9_POLGL</name>
<comment type="caution">
    <text evidence="1">The sequence shown here is derived from an EMBL/GenBank/DDBJ whole genome shotgun (WGS) entry which is preliminary data.</text>
</comment>
<gene>
    <name evidence="1" type="ORF">PGLA1383_LOCUS23382</name>
</gene>
<proteinExistence type="predicted"/>
<reference evidence="1" key="1">
    <citation type="submission" date="2021-02" db="EMBL/GenBank/DDBJ databases">
        <authorList>
            <person name="Dougan E. K."/>
            <person name="Rhodes N."/>
            <person name="Thang M."/>
            <person name="Chan C."/>
        </authorList>
    </citation>
    <scope>NUCLEOTIDE SEQUENCE</scope>
</reference>
<protein>
    <submittedName>
        <fullName evidence="1">Uncharacterized protein</fullName>
    </submittedName>
</protein>
<dbReference type="Proteomes" id="UP000654075">
    <property type="component" value="Unassembled WGS sequence"/>
</dbReference>
<sequence length="151" mass="16568">MENWNGEAQQRHAVTSLRRNRSPCEGNVKHFFDKTGNACWGEPVTPAATTNYCGVQRTSQGQPETFAARSVAAKQNDYCMFLPLTMFVADGNTSYTSSSPPPKEFTQQPMCLIRIGDICPATRLSKPSKTDAGSLISELKAAAKLRCSKEM</sequence>
<dbReference type="AlphaFoldDB" id="A0A813EVS9"/>